<keyword evidence="2" id="KW-1185">Reference proteome</keyword>
<dbReference type="HOGENOM" id="CLU_1826573_0_0_1"/>
<dbReference type="EMBL" id="KN835309">
    <property type="protein sequence ID" value="KIK40262.1"/>
    <property type="molecule type" value="Genomic_DNA"/>
</dbReference>
<evidence type="ECO:0000313" key="2">
    <source>
        <dbReference type="Proteomes" id="UP000054485"/>
    </source>
</evidence>
<dbReference type="Proteomes" id="UP000054485">
    <property type="component" value="Unassembled WGS sequence"/>
</dbReference>
<dbReference type="InParanoid" id="A0A0D0B166"/>
<reference evidence="2" key="2">
    <citation type="submission" date="2015-01" db="EMBL/GenBank/DDBJ databases">
        <title>Evolutionary Origins and Diversification of the Mycorrhizal Mutualists.</title>
        <authorList>
            <consortium name="DOE Joint Genome Institute"/>
            <consortium name="Mycorrhizal Genomics Consortium"/>
            <person name="Kohler A."/>
            <person name="Kuo A."/>
            <person name="Nagy L.G."/>
            <person name="Floudas D."/>
            <person name="Copeland A."/>
            <person name="Barry K.W."/>
            <person name="Cichocki N."/>
            <person name="Veneault-Fourrey C."/>
            <person name="LaButti K."/>
            <person name="Lindquist E.A."/>
            <person name="Lipzen A."/>
            <person name="Lundell T."/>
            <person name="Morin E."/>
            <person name="Murat C."/>
            <person name="Riley R."/>
            <person name="Ohm R."/>
            <person name="Sun H."/>
            <person name="Tunlid A."/>
            <person name="Henrissat B."/>
            <person name="Grigoriev I.V."/>
            <person name="Hibbett D.S."/>
            <person name="Martin F."/>
        </authorList>
    </citation>
    <scope>NUCLEOTIDE SEQUENCE [LARGE SCALE GENOMIC DNA]</scope>
    <source>
        <strain evidence="2">UH-Slu-Lm8-n1</strain>
    </source>
</reference>
<dbReference type="STRING" id="930992.A0A0D0B166"/>
<protein>
    <submittedName>
        <fullName evidence="1">Uncharacterized protein</fullName>
    </submittedName>
</protein>
<organism evidence="1 2">
    <name type="scientific">Suillus luteus UH-Slu-Lm8-n1</name>
    <dbReference type="NCBI Taxonomy" id="930992"/>
    <lineage>
        <taxon>Eukaryota</taxon>
        <taxon>Fungi</taxon>
        <taxon>Dikarya</taxon>
        <taxon>Basidiomycota</taxon>
        <taxon>Agaricomycotina</taxon>
        <taxon>Agaricomycetes</taxon>
        <taxon>Agaricomycetidae</taxon>
        <taxon>Boletales</taxon>
        <taxon>Suillineae</taxon>
        <taxon>Suillaceae</taxon>
        <taxon>Suillus</taxon>
    </lineage>
</organism>
<proteinExistence type="predicted"/>
<accession>A0A0D0B166</accession>
<sequence length="141" mass="15724">MSTHPSRILIVDSTASKVFRLKTNCSIVPPFPSFSFPIMFLSPSPYLVCLERFWEDFESLRHGAGGINTLGGGLAFIFECLNIIWEALRQRIVTLPSTYGTRNAAYTADRLVGLFVTSNISPCPGQFSFRTIELYLTVNPP</sequence>
<evidence type="ECO:0000313" key="1">
    <source>
        <dbReference type="EMBL" id="KIK40262.1"/>
    </source>
</evidence>
<name>A0A0D0B166_9AGAM</name>
<reference evidence="1 2" key="1">
    <citation type="submission" date="2014-04" db="EMBL/GenBank/DDBJ databases">
        <authorList>
            <consortium name="DOE Joint Genome Institute"/>
            <person name="Kuo A."/>
            <person name="Ruytinx J."/>
            <person name="Rineau F."/>
            <person name="Colpaert J."/>
            <person name="Kohler A."/>
            <person name="Nagy L.G."/>
            <person name="Floudas D."/>
            <person name="Copeland A."/>
            <person name="Barry K.W."/>
            <person name="Cichocki N."/>
            <person name="Veneault-Fourrey C."/>
            <person name="LaButti K."/>
            <person name="Lindquist E.A."/>
            <person name="Lipzen A."/>
            <person name="Lundell T."/>
            <person name="Morin E."/>
            <person name="Murat C."/>
            <person name="Sun H."/>
            <person name="Tunlid A."/>
            <person name="Henrissat B."/>
            <person name="Grigoriev I.V."/>
            <person name="Hibbett D.S."/>
            <person name="Martin F."/>
            <person name="Nordberg H.P."/>
            <person name="Cantor M.N."/>
            <person name="Hua S.X."/>
        </authorList>
    </citation>
    <scope>NUCLEOTIDE SEQUENCE [LARGE SCALE GENOMIC DNA]</scope>
    <source>
        <strain evidence="1 2">UH-Slu-Lm8-n1</strain>
    </source>
</reference>
<gene>
    <name evidence="1" type="ORF">CY34DRAFT_13828</name>
</gene>
<dbReference type="AlphaFoldDB" id="A0A0D0B166"/>